<reference evidence="1 2" key="1">
    <citation type="submission" date="2023-08" db="EMBL/GenBank/DDBJ databases">
        <title>Microbacterium sp. nov., isolated from a waste landfill.</title>
        <authorList>
            <person name="Wen W."/>
        </authorList>
    </citation>
    <scope>NUCLEOTIDE SEQUENCE [LARGE SCALE GENOMIC DNA]</scope>
    <source>
        <strain evidence="1 2">ASV81</strain>
    </source>
</reference>
<proteinExistence type="predicted"/>
<evidence type="ECO:0000313" key="1">
    <source>
        <dbReference type="EMBL" id="MDQ4214639.1"/>
    </source>
</evidence>
<dbReference type="Gene3D" id="3.60.15.10">
    <property type="entry name" value="Ribonuclease Z/Hydroxyacylglutathione hydrolase-like"/>
    <property type="match status" value="1"/>
</dbReference>
<organism evidence="1 2">
    <name type="scientific">Microbacterium capsulatum</name>
    <dbReference type="NCBI Taxonomy" id="3041921"/>
    <lineage>
        <taxon>Bacteria</taxon>
        <taxon>Bacillati</taxon>
        <taxon>Actinomycetota</taxon>
        <taxon>Actinomycetes</taxon>
        <taxon>Micrococcales</taxon>
        <taxon>Microbacteriaceae</taxon>
        <taxon>Microbacterium</taxon>
    </lineage>
</organism>
<accession>A0ABU0XJ12</accession>
<dbReference type="Proteomes" id="UP001230289">
    <property type="component" value="Unassembled WGS sequence"/>
</dbReference>
<dbReference type="RefSeq" id="WP_308489583.1">
    <property type="nucleotide sequence ID" value="NZ_JAVFCB010000006.1"/>
</dbReference>
<dbReference type="SUPFAM" id="SSF56281">
    <property type="entry name" value="Metallo-hydrolase/oxidoreductase"/>
    <property type="match status" value="1"/>
</dbReference>
<comment type="caution">
    <text evidence="1">The sequence shown here is derived from an EMBL/GenBank/DDBJ whole genome shotgun (WGS) entry which is preliminary data.</text>
</comment>
<name>A0ABU0XJ12_9MICO</name>
<sequence length="234" mass="25616">MSITSIHRLGGEIDLDERVSWCPPGTRTTQPVNCYLIRGAHGALLVDTGLRVHETAVLEGLDALLEDGTPLSVLLTRTEMECCLNLPAIEERFGLDAVWYTGGITVPRSTAEVRRVSVEPGTAQWIEPYPGMRIELISPLLRLLPTLWVHEPDTGWLLTSDAFTHGDAAPADGLSKFRWFTLADTRPIAAHVRTVVGERGIRTLGPGYGRPFTEDEVPSATRAVADEIERIGIA</sequence>
<protein>
    <recommendedName>
        <fullName evidence="3">MBL fold metallo-hydrolase</fullName>
    </recommendedName>
</protein>
<evidence type="ECO:0000313" key="2">
    <source>
        <dbReference type="Proteomes" id="UP001230289"/>
    </source>
</evidence>
<dbReference type="InterPro" id="IPR036866">
    <property type="entry name" value="RibonucZ/Hydroxyglut_hydro"/>
</dbReference>
<evidence type="ECO:0008006" key="3">
    <source>
        <dbReference type="Google" id="ProtNLM"/>
    </source>
</evidence>
<dbReference type="EMBL" id="JAVFCB010000006">
    <property type="protein sequence ID" value="MDQ4214639.1"/>
    <property type="molecule type" value="Genomic_DNA"/>
</dbReference>
<keyword evidence="2" id="KW-1185">Reference proteome</keyword>
<gene>
    <name evidence="1" type="ORF">RBR11_12010</name>
</gene>